<reference evidence="2 3" key="1">
    <citation type="submission" date="2021-05" db="EMBL/GenBank/DDBJ databases">
        <title>Croceibacterium sp. LX-88 genome sequence.</title>
        <authorList>
            <person name="Luo X."/>
        </authorList>
    </citation>
    <scope>NUCLEOTIDE SEQUENCE [LARGE SCALE GENOMIC DNA]</scope>
    <source>
        <strain evidence="2 3">LX-88</strain>
    </source>
</reference>
<accession>A0ABS5W875</accession>
<proteinExistence type="predicted"/>
<evidence type="ECO:0008006" key="4">
    <source>
        <dbReference type="Google" id="ProtNLM"/>
    </source>
</evidence>
<organism evidence="2 3">
    <name type="scientific">Croceibacterium selenioxidans</name>
    <dbReference type="NCBI Taxonomy" id="2838833"/>
    <lineage>
        <taxon>Bacteria</taxon>
        <taxon>Pseudomonadati</taxon>
        <taxon>Pseudomonadota</taxon>
        <taxon>Alphaproteobacteria</taxon>
        <taxon>Sphingomonadales</taxon>
        <taxon>Erythrobacteraceae</taxon>
        <taxon>Croceibacterium</taxon>
    </lineage>
</organism>
<sequence>MNFMQLLQSLDNLLYEVMSWLVFFPITLWRTVSRPLQMMEYADSELKDRPERQYEDTLSPPLFLLLALLVSHSIGLAFGEGVNPIVASKTGLAAYIDSDGKLLLLRLVFFSIVPLMLAAALLIGLRQPVTRERLKPPFYAQCYPAGAFALALGTSVLLMHDGPDRAKLVGGAMLVVTLAAYFSVQVAWFRRYLKRGLLVATGYAAVALVGGMTFSIVFGLLFT</sequence>
<protein>
    <recommendedName>
        <fullName evidence="4">Permease</fullName>
    </recommendedName>
</protein>
<evidence type="ECO:0000256" key="1">
    <source>
        <dbReference type="SAM" id="Phobius"/>
    </source>
</evidence>
<evidence type="ECO:0000313" key="2">
    <source>
        <dbReference type="EMBL" id="MBT2135493.1"/>
    </source>
</evidence>
<evidence type="ECO:0000313" key="3">
    <source>
        <dbReference type="Proteomes" id="UP000811255"/>
    </source>
</evidence>
<feature type="transmembrane region" description="Helical" evidence="1">
    <location>
        <begin position="137"/>
        <end position="160"/>
    </location>
</feature>
<feature type="transmembrane region" description="Helical" evidence="1">
    <location>
        <begin position="166"/>
        <end position="184"/>
    </location>
</feature>
<keyword evidence="3" id="KW-1185">Reference proteome</keyword>
<gene>
    <name evidence="2" type="ORF">KK137_14240</name>
</gene>
<dbReference type="EMBL" id="JAHFVK010000002">
    <property type="protein sequence ID" value="MBT2135493.1"/>
    <property type="molecule type" value="Genomic_DNA"/>
</dbReference>
<keyword evidence="1" id="KW-0472">Membrane</keyword>
<dbReference type="RefSeq" id="WP_214537198.1">
    <property type="nucleotide sequence ID" value="NZ_JAHFVK010000002.1"/>
</dbReference>
<keyword evidence="1" id="KW-1133">Transmembrane helix</keyword>
<feature type="transmembrane region" description="Helical" evidence="1">
    <location>
        <begin position="196"/>
        <end position="222"/>
    </location>
</feature>
<dbReference type="Proteomes" id="UP000811255">
    <property type="component" value="Unassembled WGS sequence"/>
</dbReference>
<comment type="caution">
    <text evidence="2">The sequence shown here is derived from an EMBL/GenBank/DDBJ whole genome shotgun (WGS) entry which is preliminary data.</text>
</comment>
<keyword evidence="1" id="KW-0812">Transmembrane</keyword>
<feature type="transmembrane region" description="Helical" evidence="1">
    <location>
        <begin position="102"/>
        <end position="125"/>
    </location>
</feature>
<name>A0ABS5W875_9SPHN</name>
<feature type="transmembrane region" description="Helical" evidence="1">
    <location>
        <begin position="12"/>
        <end position="29"/>
    </location>
</feature>